<protein>
    <submittedName>
        <fullName evidence="1">Uncharacterized protein</fullName>
    </submittedName>
</protein>
<name>A0A9X3F1D7_9BACT</name>
<dbReference type="AlphaFoldDB" id="A0A9X3F1D7"/>
<dbReference type="RefSeq" id="WP_267772353.1">
    <property type="nucleotide sequence ID" value="NZ_JAPNKE010000002.1"/>
</dbReference>
<comment type="caution">
    <text evidence="1">The sequence shown here is derived from an EMBL/GenBank/DDBJ whole genome shotgun (WGS) entry which is preliminary data.</text>
</comment>
<proteinExistence type="predicted"/>
<accession>A0A9X3F1D7</accession>
<gene>
    <name evidence="1" type="ORF">OV079_29760</name>
</gene>
<evidence type="ECO:0000313" key="2">
    <source>
        <dbReference type="Proteomes" id="UP001150924"/>
    </source>
</evidence>
<sequence>MISLDDEFLVEGQLEKPSAFYVLRRSSTDYDWARLDATMTPLVLESVWDPLF</sequence>
<evidence type="ECO:0000313" key="1">
    <source>
        <dbReference type="EMBL" id="MCY1009678.1"/>
    </source>
</evidence>
<organism evidence="1 2">
    <name type="scientific">Nannocystis pusilla</name>
    <dbReference type="NCBI Taxonomy" id="889268"/>
    <lineage>
        <taxon>Bacteria</taxon>
        <taxon>Pseudomonadati</taxon>
        <taxon>Myxococcota</taxon>
        <taxon>Polyangia</taxon>
        <taxon>Nannocystales</taxon>
        <taxon>Nannocystaceae</taxon>
        <taxon>Nannocystis</taxon>
    </lineage>
</organism>
<reference evidence="1" key="1">
    <citation type="submission" date="2022-11" db="EMBL/GenBank/DDBJ databases">
        <title>Minimal conservation of predation-associated metabolite biosynthetic gene clusters underscores biosynthetic potential of Myxococcota including descriptions for ten novel species: Archangium lansinium sp. nov., Myxococcus landrumus sp. nov., Nannocystis bai.</title>
        <authorList>
            <person name="Ahearne A."/>
            <person name="Stevens C."/>
            <person name="Phillips K."/>
        </authorList>
    </citation>
    <scope>NUCLEOTIDE SEQUENCE</scope>
    <source>
        <strain evidence="1">Na p29</strain>
    </source>
</reference>
<dbReference type="EMBL" id="JAPNKE010000002">
    <property type="protein sequence ID" value="MCY1009678.1"/>
    <property type="molecule type" value="Genomic_DNA"/>
</dbReference>
<dbReference type="Proteomes" id="UP001150924">
    <property type="component" value="Unassembled WGS sequence"/>
</dbReference>
<keyword evidence="2" id="KW-1185">Reference proteome</keyword>